<dbReference type="GO" id="GO:0008270">
    <property type="term" value="F:zinc ion binding"/>
    <property type="evidence" value="ECO:0007669"/>
    <property type="project" value="InterPro"/>
</dbReference>
<dbReference type="AlphaFoldDB" id="A0A9P4JSV6"/>
<dbReference type="InterPro" id="IPR007219">
    <property type="entry name" value="XnlR_reg_dom"/>
</dbReference>
<dbReference type="PROSITE" id="PS00463">
    <property type="entry name" value="ZN2_CY6_FUNGAL_1"/>
    <property type="match status" value="1"/>
</dbReference>
<keyword evidence="1" id="KW-0479">Metal-binding</keyword>
<evidence type="ECO:0000256" key="1">
    <source>
        <dbReference type="ARBA" id="ARBA00022723"/>
    </source>
</evidence>
<protein>
    <recommendedName>
        <fullName evidence="6">Zn(2)-C6 fungal-type domain-containing protein</fullName>
    </recommendedName>
</protein>
<gene>
    <name evidence="7" type="ORF">GQ43DRAFT_462745</name>
</gene>
<feature type="domain" description="Zn(2)-C6 fungal-type" evidence="6">
    <location>
        <begin position="15"/>
        <end position="45"/>
    </location>
</feature>
<dbReference type="CDD" id="cd12148">
    <property type="entry name" value="fungal_TF_MHR"/>
    <property type="match status" value="1"/>
</dbReference>
<keyword evidence="4" id="KW-0539">Nucleus</keyword>
<dbReference type="GO" id="GO:0000981">
    <property type="term" value="F:DNA-binding transcription factor activity, RNA polymerase II-specific"/>
    <property type="evidence" value="ECO:0007669"/>
    <property type="project" value="InterPro"/>
</dbReference>
<evidence type="ECO:0000256" key="4">
    <source>
        <dbReference type="ARBA" id="ARBA00023242"/>
    </source>
</evidence>
<proteinExistence type="predicted"/>
<evidence type="ECO:0000256" key="3">
    <source>
        <dbReference type="ARBA" id="ARBA00023163"/>
    </source>
</evidence>
<evidence type="ECO:0000256" key="5">
    <source>
        <dbReference type="SAM" id="MobiDB-lite"/>
    </source>
</evidence>
<reference evidence="7" key="1">
    <citation type="journal article" date="2020" name="Stud. Mycol.">
        <title>101 Dothideomycetes genomes: a test case for predicting lifestyles and emergence of pathogens.</title>
        <authorList>
            <person name="Haridas S."/>
            <person name="Albert R."/>
            <person name="Binder M."/>
            <person name="Bloem J."/>
            <person name="Labutti K."/>
            <person name="Salamov A."/>
            <person name="Andreopoulos B."/>
            <person name="Baker S."/>
            <person name="Barry K."/>
            <person name="Bills G."/>
            <person name="Bluhm B."/>
            <person name="Cannon C."/>
            <person name="Castanera R."/>
            <person name="Culley D."/>
            <person name="Daum C."/>
            <person name="Ezra D."/>
            <person name="Gonzalez J."/>
            <person name="Henrissat B."/>
            <person name="Kuo A."/>
            <person name="Liang C."/>
            <person name="Lipzen A."/>
            <person name="Lutzoni F."/>
            <person name="Magnuson J."/>
            <person name="Mondo S."/>
            <person name="Nolan M."/>
            <person name="Ohm R."/>
            <person name="Pangilinan J."/>
            <person name="Park H.-J."/>
            <person name="Ramirez L."/>
            <person name="Alfaro M."/>
            <person name="Sun H."/>
            <person name="Tritt A."/>
            <person name="Yoshinaga Y."/>
            <person name="Zwiers L.-H."/>
            <person name="Turgeon B."/>
            <person name="Goodwin S."/>
            <person name="Spatafora J."/>
            <person name="Crous P."/>
            <person name="Grigoriev I."/>
        </authorList>
    </citation>
    <scope>NUCLEOTIDE SEQUENCE</scope>
    <source>
        <strain evidence="7">ATCC 74209</strain>
    </source>
</reference>
<organism evidence="7 8">
    <name type="scientific">Delitschia confertaspora ATCC 74209</name>
    <dbReference type="NCBI Taxonomy" id="1513339"/>
    <lineage>
        <taxon>Eukaryota</taxon>
        <taxon>Fungi</taxon>
        <taxon>Dikarya</taxon>
        <taxon>Ascomycota</taxon>
        <taxon>Pezizomycotina</taxon>
        <taxon>Dothideomycetes</taxon>
        <taxon>Pleosporomycetidae</taxon>
        <taxon>Pleosporales</taxon>
        <taxon>Delitschiaceae</taxon>
        <taxon>Delitschia</taxon>
    </lineage>
</organism>
<feature type="region of interest" description="Disordered" evidence="5">
    <location>
        <begin position="60"/>
        <end position="120"/>
    </location>
</feature>
<dbReference type="GO" id="GO:0005634">
    <property type="term" value="C:nucleus"/>
    <property type="evidence" value="ECO:0007669"/>
    <property type="project" value="TreeGrafter"/>
</dbReference>
<sequence>MSIRRTSVASKSMQTCDVCKLRHQKCSGDRPSCTHCQLRNLHCIYSSIPAHKVDRSVVKRKDSVVDANTTSKRTHETLSVPGQGKLPPNFNLSGEQSSNAEGTTLGRRPSPHKARPPRSAATASLQYLVAAIRLLILGEEEGENRMELRNPPSPDHTTTTQFWKSADGRPHKLLEREDIIHHKQYYQTLLDAFLDGPNKFIFICDPAESRLQFAKLYDEDNEVHDDLLALIFLQLSLGAQCMDGINDVECALLHESGHGRIESALEQTDQECWLWVIQAFLLSCLYGVVTRPSRCYINIGSAIRVAQTYRIDAPYEESSVATPEEYAKWRRIWLSTIFMDAWFSAALGRLPQITSSTSKDPLLRDMRYGLPSPHSVQTNLARLGVVTSSFLVDIHGTEKADLSTYDQYVLTLRQWSEDLPPVLRSPVNLQNHINNTPLSTGDRSSMFYLQIAYLGTLMLLTRPLLIYSAAVERQNAEAILQQKIRNHAENCVATAIRIGQACDSMMTGNLLVKRAWLVIYISFNASLIIMLNQSRQVISALYHMGPAHQFSFSDEEETGLNRCLDVLEFCSRQDTLGQHYLNIARAFRNRLLDLAPRGPEPSFTGHECSGDDIKPPIMNPFNMAGGTTAGSGYINTPMGHPAANVVPPSPFSFPTAVGSASASAHASARATHVPTPDMSGLGGISHFPDFYHAHPTFPAGPSLSSISEGQPFSHAQGDLGGHIPLQSGIGDLQEQLGQDQWTADWLLNQNVFGGVQ</sequence>
<dbReference type="Gene3D" id="4.10.240.10">
    <property type="entry name" value="Zn(2)-C6 fungal-type DNA-binding domain"/>
    <property type="match status" value="1"/>
</dbReference>
<dbReference type="PANTHER" id="PTHR47424:SF9">
    <property type="entry name" value="TAH-2"/>
    <property type="match status" value="1"/>
</dbReference>
<comment type="caution">
    <text evidence="7">The sequence shown here is derived from an EMBL/GenBank/DDBJ whole genome shotgun (WGS) entry which is preliminary data.</text>
</comment>
<feature type="region of interest" description="Disordered" evidence="5">
    <location>
        <begin position="144"/>
        <end position="163"/>
    </location>
</feature>
<name>A0A9P4JSV6_9PLEO</name>
<keyword evidence="2" id="KW-0805">Transcription regulation</keyword>
<dbReference type="PANTHER" id="PTHR47424">
    <property type="entry name" value="REGULATORY PROTEIN GAL4"/>
    <property type="match status" value="1"/>
</dbReference>
<dbReference type="GO" id="GO:0006351">
    <property type="term" value="P:DNA-templated transcription"/>
    <property type="evidence" value="ECO:0007669"/>
    <property type="project" value="InterPro"/>
</dbReference>
<evidence type="ECO:0000313" key="8">
    <source>
        <dbReference type="Proteomes" id="UP000799536"/>
    </source>
</evidence>
<dbReference type="Pfam" id="PF04082">
    <property type="entry name" value="Fungal_trans"/>
    <property type="match status" value="1"/>
</dbReference>
<evidence type="ECO:0000313" key="7">
    <source>
        <dbReference type="EMBL" id="KAF2201958.1"/>
    </source>
</evidence>
<dbReference type="Proteomes" id="UP000799536">
    <property type="component" value="Unassembled WGS sequence"/>
</dbReference>
<dbReference type="GO" id="GO:0000978">
    <property type="term" value="F:RNA polymerase II cis-regulatory region sequence-specific DNA binding"/>
    <property type="evidence" value="ECO:0007669"/>
    <property type="project" value="TreeGrafter"/>
</dbReference>
<dbReference type="GO" id="GO:0000435">
    <property type="term" value="P:positive regulation of transcription from RNA polymerase II promoter by galactose"/>
    <property type="evidence" value="ECO:0007669"/>
    <property type="project" value="TreeGrafter"/>
</dbReference>
<dbReference type="InterPro" id="IPR001138">
    <property type="entry name" value="Zn2Cys6_DnaBD"/>
</dbReference>
<dbReference type="PROSITE" id="PS50048">
    <property type="entry name" value="ZN2_CY6_FUNGAL_2"/>
    <property type="match status" value="1"/>
</dbReference>
<dbReference type="EMBL" id="ML993954">
    <property type="protein sequence ID" value="KAF2201958.1"/>
    <property type="molecule type" value="Genomic_DNA"/>
</dbReference>
<keyword evidence="8" id="KW-1185">Reference proteome</keyword>
<dbReference type="OrthoDB" id="1919336at2759"/>
<evidence type="ECO:0000259" key="6">
    <source>
        <dbReference type="PROSITE" id="PS50048"/>
    </source>
</evidence>
<dbReference type="SUPFAM" id="SSF57701">
    <property type="entry name" value="Zn2/Cys6 DNA-binding domain"/>
    <property type="match status" value="1"/>
</dbReference>
<dbReference type="SMART" id="SM00066">
    <property type="entry name" value="GAL4"/>
    <property type="match status" value="1"/>
</dbReference>
<feature type="compositionally biased region" description="Polar residues" evidence="5">
    <location>
        <begin position="90"/>
        <end position="102"/>
    </location>
</feature>
<dbReference type="Pfam" id="PF00172">
    <property type="entry name" value="Zn_clus"/>
    <property type="match status" value="1"/>
</dbReference>
<accession>A0A9P4JSV6</accession>
<keyword evidence="3" id="KW-0804">Transcription</keyword>
<dbReference type="InterPro" id="IPR036864">
    <property type="entry name" value="Zn2-C6_fun-type_DNA-bd_sf"/>
</dbReference>
<dbReference type="CDD" id="cd00067">
    <property type="entry name" value="GAL4"/>
    <property type="match status" value="1"/>
</dbReference>
<dbReference type="InterPro" id="IPR051127">
    <property type="entry name" value="Fungal_SecMet_Regulators"/>
</dbReference>
<evidence type="ECO:0000256" key="2">
    <source>
        <dbReference type="ARBA" id="ARBA00023015"/>
    </source>
</evidence>